<dbReference type="PROSITE" id="PS00061">
    <property type="entry name" value="ADH_SHORT"/>
    <property type="match status" value="1"/>
</dbReference>
<evidence type="ECO:0000313" key="4">
    <source>
        <dbReference type="EMBL" id="KAK9796622.1"/>
    </source>
</evidence>
<protein>
    <submittedName>
        <fullName evidence="4">Uncharacterized protein</fullName>
    </submittedName>
</protein>
<evidence type="ECO:0000256" key="1">
    <source>
        <dbReference type="ARBA" id="ARBA00006484"/>
    </source>
</evidence>
<accession>A0AAW1NXW0</accession>
<evidence type="ECO:0000256" key="3">
    <source>
        <dbReference type="RuleBase" id="RU000363"/>
    </source>
</evidence>
<dbReference type="AlphaFoldDB" id="A0AAW1NXW0"/>
<organism evidence="4 5">
    <name type="scientific">Symbiochloris irregularis</name>
    <dbReference type="NCBI Taxonomy" id="706552"/>
    <lineage>
        <taxon>Eukaryota</taxon>
        <taxon>Viridiplantae</taxon>
        <taxon>Chlorophyta</taxon>
        <taxon>core chlorophytes</taxon>
        <taxon>Trebouxiophyceae</taxon>
        <taxon>Trebouxiales</taxon>
        <taxon>Trebouxiaceae</taxon>
        <taxon>Symbiochloris</taxon>
    </lineage>
</organism>
<comment type="caution">
    <text evidence="4">The sequence shown here is derived from an EMBL/GenBank/DDBJ whole genome shotgun (WGS) entry which is preliminary data.</text>
</comment>
<comment type="similarity">
    <text evidence="1 3">Belongs to the short-chain dehydrogenases/reductases (SDR) family.</text>
</comment>
<dbReference type="Gene3D" id="3.40.50.720">
    <property type="entry name" value="NAD(P)-binding Rossmann-like Domain"/>
    <property type="match status" value="1"/>
</dbReference>
<sequence length="260" mass="27763">MAQKRTPLRVVVTGASTGIGLGIALEFLRQGDRVFLSSRSVHKLRHRDAEISEHLQQGNAFLHPADLSKEDDVRSLMRAAAEQLGGLDVLVNNAGIYEGASLEQITASHWNRIMALNLDSYLWACQEASEPLKASQGAIINISSDAALRPSAAHIAYSVSKAAIDMLTRNVARELAPHGVRVNSVQPGFTETPILQAGGMSAAEAQVCFANAATDNPMGRIARVSDITPLVLFLADASKSGYITGQCITIDGGQRSFATR</sequence>
<keyword evidence="2" id="KW-0560">Oxidoreductase</keyword>
<dbReference type="Pfam" id="PF00106">
    <property type="entry name" value="adh_short"/>
    <property type="match status" value="1"/>
</dbReference>
<dbReference type="EMBL" id="JALJOQ010000115">
    <property type="protein sequence ID" value="KAK9796622.1"/>
    <property type="molecule type" value="Genomic_DNA"/>
</dbReference>
<evidence type="ECO:0000313" key="5">
    <source>
        <dbReference type="Proteomes" id="UP001465755"/>
    </source>
</evidence>
<dbReference type="PANTHER" id="PTHR43639">
    <property type="entry name" value="OXIDOREDUCTASE, SHORT-CHAIN DEHYDROGENASE/REDUCTASE FAMILY (AFU_ORTHOLOGUE AFUA_5G02870)"/>
    <property type="match status" value="1"/>
</dbReference>
<dbReference type="InterPro" id="IPR002347">
    <property type="entry name" value="SDR_fam"/>
</dbReference>
<dbReference type="GO" id="GO:0016491">
    <property type="term" value="F:oxidoreductase activity"/>
    <property type="evidence" value="ECO:0007669"/>
    <property type="project" value="UniProtKB-KW"/>
</dbReference>
<dbReference type="PRINTS" id="PR00080">
    <property type="entry name" value="SDRFAMILY"/>
</dbReference>
<dbReference type="InterPro" id="IPR020904">
    <property type="entry name" value="Sc_DH/Rdtase_CS"/>
</dbReference>
<proteinExistence type="inferred from homology"/>
<reference evidence="4 5" key="1">
    <citation type="journal article" date="2024" name="Nat. Commun.">
        <title>Phylogenomics reveals the evolutionary origins of lichenization in chlorophyte algae.</title>
        <authorList>
            <person name="Puginier C."/>
            <person name="Libourel C."/>
            <person name="Otte J."/>
            <person name="Skaloud P."/>
            <person name="Haon M."/>
            <person name="Grisel S."/>
            <person name="Petersen M."/>
            <person name="Berrin J.G."/>
            <person name="Delaux P.M."/>
            <person name="Dal Grande F."/>
            <person name="Keller J."/>
        </authorList>
    </citation>
    <scope>NUCLEOTIDE SEQUENCE [LARGE SCALE GENOMIC DNA]</scope>
    <source>
        <strain evidence="4 5">SAG 2036</strain>
    </source>
</reference>
<name>A0AAW1NXW0_9CHLO</name>
<dbReference type="CDD" id="cd05233">
    <property type="entry name" value="SDR_c"/>
    <property type="match status" value="1"/>
</dbReference>
<keyword evidence="5" id="KW-1185">Reference proteome</keyword>
<dbReference type="SUPFAM" id="SSF51735">
    <property type="entry name" value="NAD(P)-binding Rossmann-fold domains"/>
    <property type="match status" value="1"/>
</dbReference>
<dbReference type="FunFam" id="3.40.50.720:FF:000084">
    <property type="entry name" value="Short-chain dehydrogenase reductase"/>
    <property type="match status" value="1"/>
</dbReference>
<evidence type="ECO:0000256" key="2">
    <source>
        <dbReference type="ARBA" id="ARBA00023002"/>
    </source>
</evidence>
<gene>
    <name evidence="4" type="ORF">WJX73_002143</name>
</gene>
<dbReference type="PANTHER" id="PTHR43639:SF1">
    <property type="entry name" value="SHORT-CHAIN DEHYDROGENASE_REDUCTASE FAMILY PROTEIN"/>
    <property type="match status" value="1"/>
</dbReference>
<dbReference type="Proteomes" id="UP001465755">
    <property type="component" value="Unassembled WGS sequence"/>
</dbReference>
<dbReference type="PRINTS" id="PR00081">
    <property type="entry name" value="GDHRDH"/>
</dbReference>
<dbReference type="InterPro" id="IPR036291">
    <property type="entry name" value="NAD(P)-bd_dom_sf"/>
</dbReference>